<dbReference type="Proteomes" id="UP000639643">
    <property type="component" value="Unassembled WGS sequence"/>
</dbReference>
<organism evidence="2 3">
    <name type="scientific">Colletotrichum musicola</name>
    <dbReference type="NCBI Taxonomy" id="2175873"/>
    <lineage>
        <taxon>Eukaryota</taxon>
        <taxon>Fungi</taxon>
        <taxon>Dikarya</taxon>
        <taxon>Ascomycota</taxon>
        <taxon>Pezizomycotina</taxon>
        <taxon>Sordariomycetes</taxon>
        <taxon>Hypocreomycetidae</taxon>
        <taxon>Glomerellales</taxon>
        <taxon>Glomerellaceae</taxon>
        <taxon>Colletotrichum</taxon>
        <taxon>Colletotrichum orchidearum species complex</taxon>
    </lineage>
</organism>
<accession>A0A8H6JZZ5</accession>
<sequence>MLDVNAPRYWFLTYDTTQKDSSDGLKIEITSSQNGRRVEISLSNMLGQALQYLRPKSKSGDPTIHVWVEELCAATAATCGRIIPVNSRATIPSIMQRADATIAWLGLGLLPTAIEVDKFGIFKLDKYGYYKKTQWEVGHSKDMALMNTEPDLSRRKGHDQQRQAFETFSESRANDWPVFSNAFVRENPFWEHFPSLLALRLSRLVMFLQGGFACPDYILRSLRFQGSNVVPAEILPTLRLATQLLPTPASAPVTQDQASPRFNLLPGENEGMQQSHLHHSVRRVLANTLQDWVESSTTDIPWFNIWTIHLQSIVQRHGALVDETHERERERLMTYIVREAAVAQDIFGEHATSSRLLGEQTPPICFRGKGYRVSTVERVGISHKEFRSSPTAANLEIWAPENLSGALRYTKLSLNYTHNELQFLCPHDTPPWPLPGRPPRLSTVAAWAWDHNESEVSLEEGGKPGMRDDAFKDPQNIYTSWSSPLYFSGTNDCVGLAPAGTEPGDYVVKFRGCDAALIFRPVAGRPGIWLTVGRADVVMPGEPLSRCDVIEMPNRNDLENAHGVCVRMASALCSNSPSTYAPSSENMGSTRALGR</sequence>
<gene>
    <name evidence="2" type="ORF">CMUS01_11030</name>
</gene>
<feature type="region of interest" description="Disordered" evidence="1">
    <location>
        <begin position="576"/>
        <end position="595"/>
    </location>
</feature>
<name>A0A8H6JZZ5_9PEZI</name>
<protein>
    <recommendedName>
        <fullName evidence="4">Heterokaryon incompatibility domain-containing protein</fullName>
    </recommendedName>
</protein>
<comment type="caution">
    <text evidence="2">The sequence shown here is derived from an EMBL/GenBank/DDBJ whole genome shotgun (WGS) entry which is preliminary data.</text>
</comment>
<evidence type="ECO:0008006" key="4">
    <source>
        <dbReference type="Google" id="ProtNLM"/>
    </source>
</evidence>
<proteinExistence type="predicted"/>
<evidence type="ECO:0000313" key="2">
    <source>
        <dbReference type="EMBL" id="KAF6822579.1"/>
    </source>
</evidence>
<evidence type="ECO:0000313" key="3">
    <source>
        <dbReference type="Proteomes" id="UP000639643"/>
    </source>
</evidence>
<dbReference type="OrthoDB" id="5386682at2759"/>
<reference evidence="2" key="1">
    <citation type="journal article" date="2020" name="Phytopathology">
        <title>Genome Sequence Resources of Colletotrichum truncatum, C. plurivorum, C. musicola, and C. sojae: Four Species Pathogenic to Soybean (Glycine max).</title>
        <authorList>
            <person name="Rogerio F."/>
            <person name="Boufleur T.R."/>
            <person name="Ciampi-Guillardi M."/>
            <person name="Sukno S.A."/>
            <person name="Thon M.R."/>
            <person name="Massola Junior N.S."/>
            <person name="Baroncelli R."/>
        </authorList>
    </citation>
    <scope>NUCLEOTIDE SEQUENCE</scope>
    <source>
        <strain evidence="2">LFN0074</strain>
    </source>
</reference>
<feature type="compositionally biased region" description="Polar residues" evidence="1">
    <location>
        <begin position="576"/>
        <end position="589"/>
    </location>
</feature>
<keyword evidence="3" id="KW-1185">Reference proteome</keyword>
<dbReference type="EMBL" id="WIGM01000538">
    <property type="protein sequence ID" value="KAF6822579.1"/>
    <property type="molecule type" value="Genomic_DNA"/>
</dbReference>
<evidence type="ECO:0000256" key="1">
    <source>
        <dbReference type="SAM" id="MobiDB-lite"/>
    </source>
</evidence>
<dbReference type="AlphaFoldDB" id="A0A8H6JZZ5"/>